<gene>
    <name evidence="2" type="ORF">LTR97_005867</name>
</gene>
<dbReference type="AlphaFoldDB" id="A0AAN7W7C3"/>
<reference evidence="2" key="1">
    <citation type="submission" date="2023-08" db="EMBL/GenBank/DDBJ databases">
        <title>Black Yeasts Isolated from many extreme environments.</title>
        <authorList>
            <person name="Coleine C."/>
            <person name="Stajich J.E."/>
            <person name="Selbmann L."/>
        </authorList>
    </citation>
    <scope>NUCLEOTIDE SEQUENCE</scope>
    <source>
        <strain evidence="2">CCFEE 5810</strain>
    </source>
</reference>
<organism evidence="2 3">
    <name type="scientific">Elasticomyces elasticus</name>
    <dbReference type="NCBI Taxonomy" id="574655"/>
    <lineage>
        <taxon>Eukaryota</taxon>
        <taxon>Fungi</taxon>
        <taxon>Dikarya</taxon>
        <taxon>Ascomycota</taxon>
        <taxon>Pezizomycotina</taxon>
        <taxon>Dothideomycetes</taxon>
        <taxon>Dothideomycetidae</taxon>
        <taxon>Mycosphaerellales</taxon>
        <taxon>Teratosphaeriaceae</taxon>
        <taxon>Elasticomyces</taxon>
    </lineage>
</organism>
<protein>
    <submittedName>
        <fullName evidence="2">Uncharacterized protein</fullName>
    </submittedName>
</protein>
<evidence type="ECO:0000313" key="2">
    <source>
        <dbReference type="EMBL" id="KAK5699736.1"/>
    </source>
</evidence>
<evidence type="ECO:0000313" key="3">
    <source>
        <dbReference type="Proteomes" id="UP001310594"/>
    </source>
</evidence>
<dbReference type="Proteomes" id="UP001310594">
    <property type="component" value="Unassembled WGS sequence"/>
</dbReference>
<accession>A0AAN7W7C3</accession>
<name>A0AAN7W7C3_9PEZI</name>
<feature type="compositionally biased region" description="Low complexity" evidence="1">
    <location>
        <begin position="27"/>
        <end position="36"/>
    </location>
</feature>
<proteinExistence type="predicted"/>
<dbReference type="EMBL" id="JAVRQU010000008">
    <property type="protein sequence ID" value="KAK5699736.1"/>
    <property type="molecule type" value="Genomic_DNA"/>
</dbReference>
<evidence type="ECO:0000256" key="1">
    <source>
        <dbReference type="SAM" id="MobiDB-lite"/>
    </source>
</evidence>
<feature type="region of interest" description="Disordered" evidence="1">
    <location>
        <begin position="22"/>
        <end position="57"/>
    </location>
</feature>
<sequence length="70" mass="7392">MVFDALIIKLLGKKDIKPEAINTTSERAVPARAPAVRIPPAPTSGKESKNGEDIEIGSAEYVSATAVDSR</sequence>
<comment type="caution">
    <text evidence="2">The sequence shown here is derived from an EMBL/GenBank/DDBJ whole genome shotgun (WGS) entry which is preliminary data.</text>
</comment>